<evidence type="ECO:0000313" key="1">
    <source>
        <dbReference type="EMBL" id="QRV62018.1"/>
    </source>
</evidence>
<reference evidence="1" key="1">
    <citation type="submission" date="2020-02" db="EMBL/GenBank/DDBJ databases">
        <title>A reference catalog of swine virome.</title>
        <authorList>
            <person name="He B."/>
            <person name="Tu C."/>
        </authorList>
    </citation>
    <scope>NUCLEOTIDE SEQUENCE</scope>
    <source>
        <strain evidence="1">VIRES_NX01_2265285</strain>
    </source>
</reference>
<protein>
    <recommendedName>
        <fullName evidence="2">Capsid protein</fullName>
    </recommendedName>
</protein>
<evidence type="ECO:0008006" key="2">
    <source>
        <dbReference type="Google" id="ProtNLM"/>
    </source>
</evidence>
<proteinExistence type="predicted"/>
<dbReference type="EMBL" id="MT135479">
    <property type="protein sequence ID" value="QRV62018.1"/>
    <property type="molecule type" value="Genomic_DNA"/>
</dbReference>
<accession>A0A894JNH4</accession>
<organism evidence="1">
    <name type="scientific">ssDNA virus sp</name>
    <dbReference type="NCBI Taxonomy" id="2593122"/>
    <lineage>
        <taxon>Viruses</taxon>
    </lineage>
</organism>
<name>A0A894JNH4_9VIRU</name>
<sequence length="183" mass="20426">MLSRRRRSSRRNYIPRPLKKYSVENTSLWRNQTYSAPFTAQTFAYDIIPALNTYGVRKIKNISLQLTLSPIPCSVLWAVIYLPEGLGTPDDQKNLYAKLNSPDNYMASIYEPNQNVIMAGILPSSPSTTSTPTIIRRMTRLARNLSSGDRVQLAFNISVPAESGLSSYSFTCSALTTFAVAFS</sequence>